<gene>
    <name evidence="5" type="ORF">DAEQUDRAFT_770217</name>
</gene>
<dbReference type="InterPro" id="IPR001878">
    <property type="entry name" value="Znf_CCHC"/>
</dbReference>
<dbReference type="STRING" id="1314783.A0A165L0V6"/>
<dbReference type="AlphaFoldDB" id="A0A165L0V6"/>
<keyword evidence="2" id="KW-0479">Metal-binding</keyword>
<dbReference type="GO" id="GO:0008270">
    <property type="term" value="F:zinc ion binding"/>
    <property type="evidence" value="ECO:0007669"/>
    <property type="project" value="UniProtKB-KW"/>
</dbReference>
<name>A0A165L0V6_9APHY</name>
<accession>A0A165L0V6</accession>
<evidence type="ECO:0000256" key="1">
    <source>
        <dbReference type="ARBA" id="ARBA00022664"/>
    </source>
</evidence>
<feature type="domain" description="CCHC-type" evidence="4">
    <location>
        <begin position="160"/>
        <end position="173"/>
    </location>
</feature>
<evidence type="ECO:0000256" key="2">
    <source>
        <dbReference type="PROSITE-ProRule" id="PRU00047"/>
    </source>
</evidence>
<dbReference type="PROSITE" id="PS50158">
    <property type="entry name" value="ZF_CCHC"/>
    <property type="match status" value="1"/>
</dbReference>
<evidence type="ECO:0000256" key="3">
    <source>
        <dbReference type="SAM" id="MobiDB-lite"/>
    </source>
</evidence>
<dbReference type="EMBL" id="KV429153">
    <property type="protein sequence ID" value="KZT63849.1"/>
    <property type="molecule type" value="Genomic_DNA"/>
</dbReference>
<keyword evidence="6" id="KW-1185">Reference proteome</keyword>
<feature type="region of interest" description="Disordered" evidence="3">
    <location>
        <begin position="185"/>
        <end position="205"/>
    </location>
</feature>
<sequence>MNKGTGKTWRDTYFVIGNTIGTWSEYTDTLKSAFRVYDAEGTNLLSLFGFKQGNKSTTKFVTKFVALYMKAGLRDTKFKEDGSMKEAHDARTLITLFQPRIRADLHMKILAQPTLPTSFQGWAALAMQLDSQNMVDVKRFTPGCGLNQEERDYHAANRLCFYCHKAGHRSRQCLAKMCDMAMKRRKEQGSTASASTSKPRSRDDRSTAIRALFTECADADERINIYNQITEMDF</sequence>
<dbReference type="SUPFAM" id="SSF57756">
    <property type="entry name" value="Retrovirus zinc finger-like domains"/>
    <property type="match status" value="1"/>
</dbReference>
<evidence type="ECO:0000259" key="4">
    <source>
        <dbReference type="PROSITE" id="PS50158"/>
    </source>
</evidence>
<organism evidence="5 6">
    <name type="scientific">Daedalea quercina L-15889</name>
    <dbReference type="NCBI Taxonomy" id="1314783"/>
    <lineage>
        <taxon>Eukaryota</taxon>
        <taxon>Fungi</taxon>
        <taxon>Dikarya</taxon>
        <taxon>Basidiomycota</taxon>
        <taxon>Agaricomycotina</taxon>
        <taxon>Agaricomycetes</taxon>
        <taxon>Polyporales</taxon>
        <taxon>Fomitopsis</taxon>
    </lineage>
</organism>
<dbReference type="Proteomes" id="UP000076727">
    <property type="component" value="Unassembled WGS sequence"/>
</dbReference>
<evidence type="ECO:0000313" key="5">
    <source>
        <dbReference type="EMBL" id="KZT63849.1"/>
    </source>
</evidence>
<feature type="compositionally biased region" description="Polar residues" evidence="3">
    <location>
        <begin position="189"/>
        <end position="198"/>
    </location>
</feature>
<proteinExistence type="predicted"/>
<reference evidence="5 6" key="1">
    <citation type="journal article" date="2016" name="Mol. Biol. Evol.">
        <title>Comparative Genomics of Early-Diverging Mushroom-Forming Fungi Provides Insights into the Origins of Lignocellulose Decay Capabilities.</title>
        <authorList>
            <person name="Nagy L.G."/>
            <person name="Riley R."/>
            <person name="Tritt A."/>
            <person name="Adam C."/>
            <person name="Daum C."/>
            <person name="Floudas D."/>
            <person name="Sun H."/>
            <person name="Yadav J.S."/>
            <person name="Pangilinan J."/>
            <person name="Larsson K.H."/>
            <person name="Matsuura K."/>
            <person name="Barry K."/>
            <person name="Labutti K."/>
            <person name="Kuo R."/>
            <person name="Ohm R.A."/>
            <person name="Bhattacharya S.S."/>
            <person name="Shirouzu T."/>
            <person name="Yoshinaga Y."/>
            <person name="Martin F.M."/>
            <person name="Grigoriev I.V."/>
            <person name="Hibbett D.S."/>
        </authorList>
    </citation>
    <scope>NUCLEOTIDE SEQUENCE [LARGE SCALE GENOMIC DNA]</scope>
    <source>
        <strain evidence="5 6">L-15889</strain>
    </source>
</reference>
<protein>
    <recommendedName>
        <fullName evidence="4">CCHC-type domain-containing protein</fullName>
    </recommendedName>
</protein>
<evidence type="ECO:0000313" key="6">
    <source>
        <dbReference type="Proteomes" id="UP000076727"/>
    </source>
</evidence>
<keyword evidence="2" id="KW-0862">Zinc</keyword>
<keyword evidence="2" id="KW-0863">Zinc-finger</keyword>
<keyword evidence="1" id="KW-0507">mRNA processing</keyword>
<dbReference type="GO" id="GO:0003676">
    <property type="term" value="F:nucleic acid binding"/>
    <property type="evidence" value="ECO:0007669"/>
    <property type="project" value="InterPro"/>
</dbReference>
<dbReference type="GO" id="GO:0006397">
    <property type="term" value="P:mRNA processing"/>
    <property type="evidence" value="ECO:0007669"/>
    <property type="project" value="UniProtKB-KW"/>
</dbReference>
<dbReference type="InterPro" id="IPR036875">
    <property type="entry name" value="Znf_CCHC_sf"/>
</dbReference>